<dbReference type="EMBL" id="JADBGI010000001">
    <property type="protein sequence ID" value="MBE2997194.1"/>
    <property type="molecule type" value="Genomic_DNA"/>
</dbReference>
<feature type="domain" description="HTH cro/C1-type" evidence="1">
    <location>
        <begin position="16"/>
        <end position="59"/>
    </location>
</feature>
<dbReference type="CDD" id="cd00093">
    <property type="entry name" value="HTH_XRE"/>
    <property type="match status" value="1"/>
</dbReference>
<keyword evidence="3" id="KW-1185">Reference proteome</keyword>
<evidence type="ECO:0000259" key="1">
    <source>
        <dbReference type="PROSITE" id="PS50943"/>
    </source>
</evidence>
<dbReference type="Gene3D" id="1.10.260.40">
    <property type="entry name" value="lambda repressor-like DNA-binding domains"/>
    <property type="match status" value="1"/>
</dbReference>
<dbReference type="PROSITE" id="PS50943">
    <property type="entry name" value="HTH_CROC1"/>
    <property type="match status" value="1"/>
</dbReference>
<dbReference type="Pfam" id="PF13560">
    <property type="entry name" value="HTH_31"/>
    <property type="match status" value="1"/>
</dbReference>
<reference evidence="2 3" key="1">
    <citation type="submission" date="2020-09" db="EMBL/GenBank/DDBJ databases">
        <title>Diversity and distribution of actinomycetes associated with coral in the coast of Hainan.</title>
        <authorList>
            <person name="Li F."/>
        </authorList>
    </citation>
    <scope>NUCLEOTIDE SEQUENCE [LARGE SCALE GENOMIC DNA]</scope>
    <source>
        <strain evidence="2 3">HNM0947</strain>
    </source>
</reference>
<comment type="caution">
    <text evidence="2">The sequence shown here is derived from an EMBL/GenBank/DDBJ whole genome shotgun (WGS) entry which is preliminary data.</text>
</comment>
<dbReference type="InterPro" id="IPR043917">
    <property type="entry name" value="DUF5753"/>
</dbReference>
<accession>A0ABR9P048</accession>
<dbReference type="SUPFAM" id="SSF47413">
    <property type="entry name" value="lambda repressor-like DNA-binding domains"/>
    <property type="match status" value="1"/>
</dbReference>
<dbReference type="Pfam" id="PF19054">
    <property type="entry name" value="DUF5753"/>
    <property type="match status" value="1"/>
</dbReference>
<name>A0ABR9P048_9ACTN</name>
<dbReference type="Proteomes" id="UP000806528">
    <property type="component" value="Unassembled WGS sequence"/>
</dbReference>
<evidence type="ECO:0000313" key="2">
    <source>
        <dbReference type="EMBL" id="MBE2997194.1"/>
    </source>
</evidence>
<sequence length="270" mass="29889">MTDRLPEMNARFGRELSRQRRVSGYTQARLAKQVGVSQGHIGNIERGERTPDLRLISDLDRNLSANGRLSTFWAQLSGDGEPVWLGDLGEMERQAASIMEVKTDLFPSLLQVESYALAAVRTFSPWVTPDEAESSVQARMARARHFAASSSMYRAVLDATALTRRPGNDPALMTEQLTHVVQMIETGRVSLQVVTQGWHAGLVGSFKLIASASASEVVYVESAYAGRMVDDPQAVHRFRVLFSDVQAVALSPQESLRVLQEELARVNHHD</sequence>
<dbReference type="InterPro" id="IPR010982">
    <property type="entry name" value="Lambda_DNA-bd_dom_sf"/>
</dbReference>
<dbReference type="SMART" id="SM00530">
    <property type="entry name" value="HTH_XRE"/>
    <property type="match status" value="1"/>
</dbReference>
<dbReference type="InterPro" id="IPR001387">
    <property type="entry name" value="Cro/C1-type_HTH"/>
</dbReference>
<dbReference type="RefSeq" id="WP_193119856.1">
    <property type="nucleotide sequence ID" value="NZ_JADBGI010000001.1"/>
</dbReference>
<evidence type="ECO:0000313" key="3">
    <source>
        <dbReference type="Proteomes" id="UP000806528"/>
    </source>
</evidence>
<proteinExistence type="predicted"/>
<protein>
    <submittedName>
        <fullName evidence="2">Helix-turn-helix transcriptional regulator</fullName>
    </submittedName>
</protein>
<organism evidence="2 3">
    <name type="scientific">Nocardiopsis coralli</name>
    <dbReference type="NCBI Taxonomy" id="2772213"/>
    <lineage>
        <taxon>Bacteria</taxon>
        <taxon>Bacillati</taxon>
        <taxon>Actinomycetota</taxon>
        <taxon>Actinomycetes</taxon>
        <taxon>Streptosporangiales</taxon>
        <taxon>Nocardiopsidaceae</taxon>
        <taxon>Nocardiopsis</taxon>
    </lineage>
</organism>
<gene>
    <name evidence="2" type="ORF">IDM40_00545</name>
</gene>